<dbReference type="EMBL" id="VIVL01000008">
    <property type="protein sequence ID" value="TWD78087.1"/>
    <property type="molecule type" value="Genomic_DNA"/>
</dbReference>
<feature type="domain" description="Luciferase-like" evidence="8">
    <location>
        <begin position="1"/>
        <end position="323"/>
    </location>
</feature>
<evidence type="ECO:0000256" key="2">
    <source>
        <dbReference type="ARBA" id="ARBA00012113"/>
    </source>
</evidence>
<dbReference type="InterPro" id="IPR011251">
    <property type="entry name" value="Luciferase-like_dom"/>
</dbReference>
<dbReference type="NCBIfam" id="NF001939">
    <property type="entry name" value="PRK00719.1"/>
    <property type="match status" value="1"/>
</dbReference>
<evidence type="ECO:0000313" key="9">
    <source>
        <dbReference type="EMBL" id="TWD78087.1"/>
    </source>
</evidence>
<comment type="similarity">
    <text evidence="1 7">Belongs to the SsuD family.</text>
</comment>
<evidence type="ECO:0000256" key="5">
    <source>
        <dbReference type="ARBA" id="ARBA00023002"/>
    </source>
</evidence>
<dbReference type="GO" id="GO:0008726">
    <property type="term" value="F:alkanesulfonate monooxygenase activity"/>
    <property type="evidence" value="ECO:0007669"/>
    <property type="project" value="UniProtKB-UniRule"/>
</dbReference>
<evidence type="ECO:0000256" key="7">
    <source>
        <dbReference type="HAMAP-Rule" id="MF_01229"/>
    </source>
</evidence>
<evidence type="ECO:0000313" key="10">
    <source>
        <dbReference type="Proteomes" id="UP000319722"/>
    </source>
</evidence>
<dbReference type="PANTHER" id="PTHR42847">
    <property type="entry name" value="ALKANESULFONATE MONOOXYGENASE"/>
    <property type="match status" value="1"/>
</dbReference>
<evidence type="ECO:0000256" key="1">
    <source>
        <dbReference type="ARBA" id="ARBA00007044"/>
    </source>
</evidence>
<sequence>MQLFWFLPTHGDSRYLGTSRGARTVSHRYLRQVAQAADELGYEGVLIPTGRSCEDSWVVASSLAAQTERLKFLVAIRPGIISPTVSARQAATLDRFSDGRLLINVVTGGDPDEQHGDGSFLTHAERYEVTDEFLRIWRGVAAGETVNFSGKHLRVENAKTLYPPVQKPYPPLWFGGSSDAAIALAGEQVDVYLTWGEPPADVADKIAKARAAAAKHGRTLRFGIRLHVIVRETSEAAWRAADELISYVTDDTIAAAQKAFSRFDSVGQQRMAALHGGRRDRLEVSPNLWAGVGLVRGGAGTALVGSPEEVAARIKEYAALGVETFIFSGYPHLEEAYRVAELLFPLLPLDHARPAGQANITGPFGEVIANDIVPPPSQALQVPLSVPVPEKAAA</sequence>
<evidence type="ECO:0000256" key="6">
    <source>
        <dbReference type="ARBA" id="ARBA00023033"/>
    </source>
</evidence>
<proteinExistence type="inferred from homology"/>
<dbReference type="PANTHER" id="PTHR42847:SF4">
    <property type="entry name" value="ALKANESULFONATE MONOOXYGENASE-RELATED"/>
    <property type="match status" value="1"/>
</dbReference>
<reference evidence="9 10" key="1">
    <citation type="submission" date="2019-06" db="EMBL/GenBank/DDBJ databases">
        <title>Sorghum-associated microbial communities from plants grown in Nebraska, USA.</title>
        <authorList>
            <person name="Schachtman D."/>
        </authorList>
    </citation>
    <scope>NUCLEOTIDE SEQUENCE [LARGE SCALE GENOMIC DNA]</scope>
    <source>
        <strain evidence="9 10">T529</strain>
    </source>
</reference>
<dbReference type="Pfam" id="PF00296">
    <property type="entry name" value="Bac_luciferase"/>
    <property type="match status" value="1"/>
</dbReference>
<comment type="function">
    <text evidence="7">Catalyzes the desulfonation of aliphatic sulfonates.</text>
</comment>
<keyword evidence="3 7" id="KW-0285">Flavoprotein</keyword>
<dbReference type="SUPFAM" id="SSF51679">
    <property type="entry name" value="Bacterial luciferase-like"/>
    <property type="match status" value="1"/>
</dbReference>
<dbReference type="NCBIfam" id="TIGR03565">
    <property type="entry name" value="alk_sulf_monoox"/>
    <property type="match status" value="1"/>
</dbReference>
<dbReference type="AlphaFoldDB" id="A0A561BGT4"/>
<gene>
    <name evidence="7" type="primary">ssuD</name>
    <name evidence="9" type="ORF">FB547_108142</name>
</gene>
<dbReference type="HAMAP" id="MF_01229">
    <property type="entry name" value="Alkanesulf_monooxygen"/>
    <property type="match status" value="1"/>
</dbReference>
<dbReference type="CDD" id="cd01094">
    <property type="entry name" value="Alkanesulfonate_monoxygenase"/>
    <property type="match status" value="1"/>
</dbReference>
<comment type="catalytic activity">
    <reaction evidence="7">
        <text>an alkanesulfonate + FMNH2 + O2 = an aldehyde + FMN + sulfite + H2O + 2 H(+)</text>
        <dbReference type="Rhea" id="RHEA:23064"/>
        <dbReference type="ChEBI" id="CHEBI:15377"/>
        <dbReference type="ChEBI" id="CHEBI:15378"/>
        <dbReference type="ChEBI" id="CHEBI:15379"/>
        <dbReference type="ChEBI" id="CHEBI:17359"/>
        <dbReference type="ChEBI" id="CHEBI:17478"/>
        <dbReference type="ChEBI" id="CHEBI:57618"/>
        <dbReference type="ChEBI" id="CHEBI:58210"/>
        <dbReference type="ChEBI" id="CHEBI:134249"/>
        <dbReference type="EC" id="1.14.14.5"/>
    </reaction>
</comment>
<comment type="caution">
    <text evidence="9">The sequence shown here is derived from an EMBL/GenBank/DDBJ whole genome shotgun (WGS) entry which is preliminary data.</text>
</comment>
<dbReference type="Proteomes" id="UP000319722">
    <property type="component" value="Unassembled WGS sequence"/>
</dbReference>
<organism evidence="9 10">
    <name type="scientific">Variovorax beijingensis</name>
    <dbReference type="NCBI Taxonomy" id="2496117"/>
    <lineage>
        <taxon>Bacteria</taxon>
        <taxon>Pseudomonadati</taxon>
        <taxon>Pseudomonadota</taxon>
        <taxon>Betaproteobacteria</taxon>
        <taxon>Burkholderiales</taxon>
        <taxon>Comamonadaceae</taxon>
        <taxon>Variovorax</taxon>
    </lineage>
</organism>
<keyword evidence="5 7" id="KW-0560">Oxidoreductase</keyword>
<dbReference type="OrthoDB" id="9814695at2"/>
<keyword evidence="6 7" id="KW-0503">Monooxygenase</keyword>
<protein>
    <recommendedName>
        <fullName evidence="2 7">Alkanesulfonate monooxygenase</fullName>
        <ecNumber evidence="2 7">1.14.14.5</ecNumber>
    </recommendedName>
    <alternativeName>
        <fullName evidence="7">FMNH2-dependent aliphatic sulfonate monooxygenase</fullName>
    </alternativeName>
</protein>
<dbReference type="GO" id="GO:0046306">
    <property type="term" value="P:alkanesulfonate catabolic process"/>
    <property type="evidence" value="ECO:0007669"/>
    <property type="project" value="TreeGrafter"/>
</dbReference>
<dbReference type="Gene3D" id="3.20.20.30">
    <property type="entry name" value="Luciferase-like domain"/>
    <property type="match status" value="1"/>
</dbReference>
<keyword evidence="4 7" id="KW-0288">FMN</keyword>
<dbReference type="RefSeq" id="WP_145745854.1">
    <property type="nucleotide sequence ID" value="NZ_VIVL01000008.1"/>
</dbReference>
<dbReference type="InterPro" id="IPR019911">
    <property type="entry name" value="Alkanesulphonate_mOase_FMN-dep"/>
</dbReference>
<dbReference type="EC" id="1.14.14.5" evidence="2 7"/>
<name>A0A561BGT4_9BURK</name>
<evidence type="ECO:0000256" key="4">
    <source>
        <dbReference type="ARBA" id="ARBA00022643"/>
    </source>
</evidence>
<dbReference type="InterPro" id="IPR050172">
    <property type="entry name" value="SsuD_RutA_monooxygenase"/>
</dbReference>
<dbReference type="InterPro" id="IPR036661">
    <property type="entry name" value="Luciferase-like_sf"/>
</dbReference>
<evidence type="ECO:0000259" key="8">
    <source>
        <dbReference type="Pfam" id="PF00296"/>
    </source>
</evidence>
<evidence type="ECO:0000256" key="3">
    <source>
        <dbReference type="ARBA" id="ARBA00022630"/>
    </source>
</evidence>
<accession>A0A561BGT4</accession>
<dbReference type="FunFam" id="3.20.20.30:FF:000001">
    <property type="entry name" value="Alkanesulfonate monooxygenase"/>
    <property type="match status" value="1"/>
</dbReference>